<reference evidence="1" key="1">
    <citation type="submission" date="2021-01" db="EMBL/GenBank/DDBJ databases">
        <authorList>
            <person name="Corre E."/>
            <person name="Pelletier E."/>
            <person name="Niang G."/>
            <person name="Scheremetjew M."/>
            <person name="Finn R."/>
            <person name="Kale V."/>
            <person name="Holt S."/>
            <person name="Cochrane G."/>
            <person name="Meng A."/>
            <person name="Brown T."/>
            <person name="Cohen L."/>
        </authorList>
    </citation>
    <scope>NUCLEOTIDE SEQUENCE</scope>
    <source>
        <strain evidence="1">GSO104</strain>
    </source>
</reference>
<proteinExistence type="predicted"/>
<dbReference type="EMBL" id="HBNS01053086">
    <property type="protein sequence ID" value="CAE4654323.1"/>
    <property type="molecule type" value="Transcribed_RNA"/>
</dbReference>
<accession>A0A6V2NK83</accession>
<dbReference type="PANTHER" id="PTHR33594:SF1">
    <property type="entry name" value="HD_PDEASE DOMAIN-CONTAINING PROTEIN"/>
    <property type="match status" value="1"/>
</dbReference>
<dbReference type="Gene3D" id="1.10.472.50">
    <property type="entry name" value="HD-domain/PDEase-like"/>
    <property type="match status" value="1"/>
</dbReference>
<dbReference type="Gene3D" id="1.20.58.1910">
    <property type="match status" value="1"/>
</dbReference>
<evidence type="ECO:0000313" key="1">
    <source>
        <dbReference type="EMBL" id="CAE4654323.1"/>
    </source>
</evidence>
<sequence>MSCQHKESMHLESISQSSTDHSLVVPQCPDDLFVVSQAVKRVKEFYAKHGEIKESHGWNHIQAVCDHTRKALLALDYTIQDNVVMDIQLAALLHDLDDKKYFPNTPPGEYPNASAILKEFGISPEGSRNNSYEQIILMISWVGCSENGNTVPKQVKDTDAYHLLIPRWADRLEAVGSRGVVRCYQYNQEKGLPISSPASPRPQNEEELWAKYATSDKLQEYMDRGGTSKDMISHYYDKLLHIARPPKDIVRNSYLEHQAESSSKDLVEVCLRYGKSGQVDKEYIMSLS</sequence>
<gene>
    <name evidence="1" type="ORF">DBRI00130_LOCUS38776</name>
</gene>
<organism evidence="1">
    <name type="scientific">Ditylum brightwellii</name>
    <dbReference type="NCBI Taxonomy" id="49249"/>
    <lineage>
        <taxon>Eukaryota</taxon>
        <taxon>Sar</taxon>
        <taxon>Stramenopiles</taxon>
        <taxon>Ochrophyta</taxon>
        <taxon>Bacillariophyta</taxon>
        <taxon>Mediophyceae</taxon>
        <taxon>Lithodesmiophycidae</taxon>
        <taxon>Lithodesmiales</taxon>
        <taxon>Lithodesmiaceae</taxon>
        <taxon>Ditylum</taxon>
    </lineage>
</organism>
<dbReference type="PANTHER" id="PTHR33594">
    <property type="entry name" value="SUPERFAMILY HYDROLASE, PUTATIVE (AFU_ORTHOLOGUE AFUA_1G03035)-RELATED"/>
    <property type="match status" value="1"/>
</dbReference>
<dbReference type="SUPFAM" id="SSF109604">
    <property type="entry name" value="HD-domain/PDEase-like"/>
    <property type="match status" value="1"/>
</dbReference>
<protein>
    <recommendedName>
        <fullName evidence="2">HD/PDEase domain-containing protein</fullName>
    </recommendedName>
</protein>
<name>A0A6V2NK83_9STRA</name>
<dbReference type="AlphaFoldDB" id="A0A6V2NK83"/>
<evidence type="ECO:0008006" key="2">
    <source>
        <dbReference type="Google" id="ProtNLM"/>
    </source>
</evidence>